<dbReference type="SUPFAM" id="SSF52440">
    <property type="entry name" value="PreATP-grasp domain"/>
    <property type="match status" value="1"/>
</dbReference>
<gene>
    <name evidence="8" type="ORF">ACELLULO517_13675</name>
</gene>
<dbReference type="GO" id="GO:0005524">
    <property type="term" value="F:ATP binding"/>
    <property type="evidence" value="ECO:0007669"/>
    <property type="project" value="UniProtKB-UniRule"/>
</dbReference>
<evidence type="ECO:0000259" key="6">
    <source>
        <dbReference type="PROSITE" id="PS50975"/>
    </source>
</evidence>
<reference evidence="8 9" key="1">
    <citation type="journal article" date="2021" name="Microorganisms">
        <title>Acidisoma silvae sp. nov. and Acidisomacellulosilytica sp. nov., Two Acidophilic Bacteria Isolated from Decaying Wood, Hydrolyzing Cellulose and Producing Poly-3-hydroxybutyrate.</title>
        <authorList>
            <person name="Mieszkin S."/>
            <person name="Pouder E."/>
            <person name="Uroz S."/>
            <person name="Simon-Colin C."/>
            <person name="Alain K."/>
        </authorList>
    </citation>
    <scope>NUCLEOTIDE SEQUENCE [LARGE SCALE GENOMIC DNA]</scope>
    <source>
        <strain evidence="8 9">HW T5.17</strain>
    </source>
</reference>
<evidence type="ECO:0000256" key="4">
    <source>
        <dbReference type="ARBA" id="ARBA00023267"/>
    </source>
</evidence>
<dbReference type="InterPro" id="IPR050856">
    <property type="entry name" value="Biotin_carboxylase_complex"/>
</dbReference>
<evidence type="ECO:0000259" key="7">
    <source>
        <dbReference type="PROSITE" id="PS50979"/>
    </source>
</evidence>
<accession>A0A963Z3G9</accession>
<dbReference type="InterPro" id="IPR005481">
    <property type="entry name" value="BC-like_N"/>
</dbReference>
<organism evidence="8 9">
    <name type="scientific">Acidisoma cellulosilyticum</name>
    <dbReference type="NCBI Taxonomy" id="2802395"/>
    <lineage>
        <taxon>Bacteria</taxon>
        <taxon>Pseudomonadati</taxon>
        <taxon>Pseudomonadota</taxon>
        <taxon>Alphaproteobacteria</taxon>
        <taxon>Acetobacterales</taxon>
        <taxon>Acidocellaceae</taxon>
        <taxon>Acidisoma</taxon>
    </lineage>
</organism>
<dbReference type="PROSITE" id="PS00867">
    <property type="entry name" value="CPSASE_2"/>
    <property type="match status" value="1"/>
</dbReference>
<dbReference type="SMART" id="SM00878">
    <property type="entry name" value="Biotin_carb_C"/>
    <property type="match status" value="1"/>
</dbReference>
<dbReference type="Gene3D" id="3.30.470.20">
    <property type="entry name" value="ATP-grasp fold, B domain"/>
    <property type="match status" value="1"/>
</dbReference>
<dbReference type="PROSITE" id="PS50975">
    <property type="entry name" value="ATP_GRASP"/>
    <property type="match status" value="1"/>
</dbReference>
<dbReference type="FunFam" id="3.40.50.20:FF:000010">
    <property type="entry name" value="Propionyl-CoA carboxylase subunit alpha"/>
    <property type="match status" value="1"/>
</dbReference>
<dbReference type="SUPFAM" id="SSF56059">
    <property type="entry name" value="Glutathione synthetase ATP-binding domain-like"/>
    <property type="match status" value="1"/>
</dbReference>
<dbReference type="InterPro" id="IPR005479">
    <property type="entry name" value="CPAse_ATP-bd"/>
</dbReference>
<dbReference type="InterPro" id="IPR011761">
    <property type="entry name" value="ATP-grasp"/>
</dbReference>
<dbReference type="InterPro" id="IPR005482">
    <property type="entry name" value="Biotin_COase_C"/>
</dbReference>
<dbReference type="GO" id="GO:0003989">
    <property type="term" value="F:acetyl-CoA carboxylase activity"/>
    <property type="evidence" value="ECO:0007669"/>
    <property type="project" value="UniProtKB-EC"/>
</dbReference>
<evidence type="ECO:0000313" key="8">
    <source>
        <dbReference type="EMBL" id="MCB8881292.1"/>
    </source>
</evidence>
<comment type="caution">
    <text evidence="8">The sequence shown here is derived from an EMBL/GenBank/DDBJ whole genome shotgun (WGS) entry which is preliminary data.</text>
</comment>
<dbReference type="Pfam" id="PF02785">
    <property type="entry name" value="Biotin_carb_C"/>
    <property type="match status" value="1"/>
</dbReference>
<dbReference type="Proteomes" id="UP000721844">
    <property type="component" value="Unassembled WGS sequence"/>
</dbReference>
<dbReference type="EC" id="6.4.1.2" evidence="8"/>
<name>A0A963Z3G9_9PROT</name>
<dbReference type="InterPro" id="IPR016185">
    <property type="entry name" value="PreATP-grasp_dom_sf"/>
</dbReference>
<feature type="domain" description="Biotin carboxylation" evidence="7">
    <location>
        <begin position="1"/>
        <end position="447"/>
    </location>
</feature>
<dbReference type="SUPFAM" id="SSF51246">
    <property type="entry name" value="Rudiment single hybrid motif"/>
    <property type="match status" value="1"/>
</dbReference>
<protein>
    <submittedName>
        <fullName evidence="8">Acetyl-CoA carboxylase biotin carboxylase subunit</fullName>
        <ecNumber evidence="8">6.4.1.2</ecNumber>
    </submittedName>
</protein>
<evidence type="ECO:0000256" key="2">
    <source>
        <dbReference type="ARBA" id="ARBA00022741"/>
    </source>
</evidence>
<dbReference type="InterPro" id="IPR011764">
    <property type="entry name" value="Biotin_carboxylation_dom"/>
</dbReference>
<dbReference type="EMBL" id="JAESVA010000004">
    <property type="protein sequence ID" value="MCB8881292.1"/>
    <property type="molecule type" value="Genomic_DNA"/>
</dbReference>
<evidence type="ECO:0000256" key="1">
    <source>
        <dbReference type="ARBA" id="ARBA00022598"/>
    </source>
</evidence>
<dbReference type="PANTHER" id="PTHR18866">
    <property type="entry name" value="CARBOXYLASE:PYRUVATE/ACETYL-COA/PROPIONYL-COA CARBOXYLASE"/>
    <property type="match status" value="1"/>
</dbReference>
<evidence type="ECO:0000256" key="5">
    <source>
        <dbReference type="PROSITE-ProRule" id="PRU00409"/>
    </source>
</evidence>
<keyword evidence="3 5" id="KW-0067">ATP-binding</keyword>
<keyword evidence="2 5" id="KW-0547">Nucleotide-binding</keyword>
<sequence>MRKLLIANRGEIAVRIGRAARALGIATVAVHSEADATALHVTSADEAVAIGPARPAQSYLVVEAIIAAAQATGADAIHPGYGFLAENAGFAQAVEAAGLIFVGPTPAQIAMMGDKGRAREAAEAAGVPVLPASGRIAPGAFDGLAEAGARVGFPLLVKAVAGGGGIGMRLVAKSEDLLPAVEALQSMAARAFGDGTAYLERYVAAARHVEVQVFGLGDGRAVHLFERECSVQRRFQKIVEESPSPGITPETRAAMCQAAQALAAAVGYRSAGTIEFVVDDETGAFYFLEMNTRIQVEHPVTEMITGVDLVQAQLRLAQGEDCSAVLDGLTAQGHAIECRLCAENPERMFLPSPGKITRLVLPEAAGLRIDTGVREGDTVTPFYDSLLAKIIVHAADRPSAIAGMQAALGALTIEGIITNREFLLRLLAHPAFMAGQTLTGFIDTHRAALFPPKTGETSA</sequence>
<dbReference type="PANTHER" id="PTHR18866:SF33">
    <property type="entry name" value="METHYLCROTONOYL-COA CARBOXYLASE SUBUNIT ALPHA, MITOCHONDRIAL-RELATED"/>
    <property type="match status" value="1"/>
</dbReference>
<dbReference type="GO" id="GO:0046872">
    <property type="term" value="F:metal ion binding"/>
    <property type="evidence" value="ECO:0007669"/>
    <property type="project" value="InterPro"/>
</dbReference>
<proteinExistence type="predicted"/>
<feature type="domain" description="ATP-grasp" evidence="6">
    <location>
        <begin position="119"/>
        <end position="318"/>
    </location>
</feature>
<dbReference type="PROSITE" id="PS50979">
    <property type="entry name" value="BC"/>
    <property type="match status" value="1"/>
</dbReference>
<keyword evidence="4" id="KW-0092">Biotin</keyword>
<keyword evidence="1 8" id="KW-0436">Ligase</keyword>
<evidence type="ECO:0000256" key="3">
    <source>
        <dbReference type="ARBA" id="ARBA00022840"/>
    </source>
</evidence>
<dbReference type="InterPro" id="IPR011054">
    <property type="entry name" value="Rudment_hybrid_motif"/>
</dbReference>
<dbReference type="Pfam" id="PF00289">
    <property type="entry name" value="Biotin_carb_N"/>
    <property type="match status" value="1"/>
</dbReference>
<evidence type="ECO:0000313" key="9">
    <source>
        <dbReference type="Proteomes" id="UP000721844"/>
    </source>
</evidence>
<keyword evidence="9" id="KW-1185">Reference proteome</keyword>
<dbReference type="AlphaFoldDB" id="A0A963Z3G9"/>
<dbReference type="Pfam" id="PF02786">
    <property type="entry name" value="CPSase_L_D2"/>
    <property type="match status" value="1"/>
</dbReference>
<dbReference type="RefSeq" id="WP_227307963.1">
    <property type="nucleotide sequence ID" value="NZ_JAESVA010000004.1"/>
</dbReference>